<dbReference type="RefSeq" id="WP_166920003.1">
    <property type="nucleotide sequence ID" value="NZ_JAASRN010000002.1"/>
</dbReference>
<dbReference type="Pfam" id="PF14125">
    <property type="entry name" value="DUF4292"/>
    <property type="match status" value="1"/>
</dbReference>
<accession>A0A846MRU9</accession>
<comment type="caution">
    <text evidence="1">The sequence shown here is derived from an EMBL/GenBank/DDBJ whole genome shotgun (WGS) entry which is preliminary data.</text>
</comment>
<gene>
    <name evidence="1" type="ORF">FHS56_001901</name>
</gene>
<protein>
    <recommendedName>
        <fullName evidence="3">DUF4292 domain-containing protein</fullName>
    </recommendedName>
</protein>
<evidence type="ECO:0008006" key="3">
    <source>
        <dbReference type="Google" id="ProtNLM"/>
    </source>
</evidence>
<sequence>MKINHVAAFYLLMLCSFLLLPACKKRNFPKADLRDSLLLSTTDFKFLSARANLDFSLSSQNAKAKTAIRMQKDSLMWLSIGSSMGIEVLRVQATPESIAVINRDQQTYQEFSFQELSNRFSFPLSFNLLQNLLIGDMPVKQFSKNQSMLNNDEHIIRQQVNDIEIQNYVSAATGKLNRLIIKDTRSGSLMDIVYQDYTLVDGVLFPYHIKAQLHYQNKENAEKQTLKAEVEYQKIELSREPLRFPFKVPSTYQKTN</sequence>
<evidence type="ECO:0000313" key="2">
    <source>
        <dbReference type="Proteomes" id="UP000537126"/>
    </source>
</evidence>
<dbReference type="AlphaFoldDB" id="A0A846MRU9"/>
<evidence type="ECO:0000313" key="1">
    <source>
        <dbReference type="EMBL" id="NIK74388.1"/>
    </source>
</evidence>
<organism evidence="1 2">
    <name type="scientific">Thermonema lapsum</name>
    <dbReference type="NCBI Taxonomy" id="28195"/>
    <lineage>
        <taxon>Bacteria</taxon>
        <taxon>Pseudomonadati</taxon>
        <taxon>Bacteroidota</taxon>
        <taxon>Cytophagia</taxon>
        <taxon>Cytophagales</taxon>
        <taxon>Thermonemataceae</taxon>
        <taxon>Thermonema</taxon>
    </lineage>
</organism>
<proteinExistence type="predicted"/>
<dbReference type="Proteomes" id="UP000537126">
    <property type="component" value="Unassembled WGS sequence"/>
</dbReference>
<dbReference type="Gene3D" id="2.50.20.10">
    <property type="entry name" value="Lipoprotein localisation LolA/LolB/LppX"/>
    <property type="match status" value="1"/>
</dbReference>
<keyword evidence="2" id="KW-1185">Reference proteome</keyword>
<dbReference type="InterPro" id="IPR025634">
    <property type="entry name" value="DUF4292"/>
</dbReference>
<reference evidence="1 2" key="1">
    <citation type="submission" date="2020-03" db="EMBL/GenBank/DDBJ databases">
        <title>Genomic Encyclopedia of Type Strains, Phase IV (KMG-IV): sequencing the most valuable type-strain genomes for metagenomic binning, comparative biology and taxonomic classification.</title>
        <authorList>
            <person name="Goeker M."/>
        </authorList>
    </citation>
    <scope>NUCLEOTIDE SEQUENCE [LARGE SCALE GENOMIC DNA]</scope>
    <source>
        <strain evidence="1 2">DSM 5718</strain>
    </source>
</reference>
<name>A0A846MRU9_9BACT</name>
<dbReference type="EMBL" id="JAASRN010000002">
    <property type="protein sequence ID" value="NIK74388.1"/>
    <property type="molecule type" value="Genomic_DNA"/>
</dbReference>